<dbReference type="PRINTS" id="PR00800">
    <property type="entry name" value="YHDCRBOXLASE"/>
</dbReference>
<evidence type="ECO:0000256" key="4">
    <source>
        <dbReference type="ARBA" id="ARBA00022898"/>
    </source>
</evidence>
<dbReference type="InterPro" id="IPR010977">
    <property type="entry name" value="Aromatic_deC"/>
</dbReference>
<dbReference type="Gene3D" id="3.90.1150.10">
    <property type="entry name" value="Aspartate Aminotransferase, domain 1"/>
    <property type="match status" value="1"/>
</dbReference>
<dbReference type="OrthoDB" id="9803665at2"/>
<reference evidence="8 9" key="1">
    <citation type="submission" date="2019-02" db="EMBL/GenBank/DDBJ databases">
        <title>Deep-cultivation of Planctomycetes and their phenomic and genomic characterization uncovers novel biology.</title>
        <authorList>
            <person name="Wiegand S."/>
            <person name="Jogler M."/>
            <person name="Boedeker C."/>
            <person name="Pinto D."/>
            <person name="Vollmers J."/>
            <person name="Rivas-Marin E."/>
            <person name="Kohn T."/>
            <person name="Peeters S.H."/>
            <person name="Heuer A."/>
            <person name="Rast P."/>
            <person name="Oberbeckmann S."/>
            <person name="Bunk B."/>
            <person name="Jeske O."/>
            <person name="Meyerdierks A."/>
            <person name="Storesund J.E."/>
            <person name="Kallscheuer N."/>
            <person name="Luecker S."/>
            <person name="Lage O.M."/>
            <person name="Pohl T."/>
            <person name="Merkel B.J."/>
            <person name="Hornburger P."/>
            <person name="Mueller R.-W."/>
            <person name="Bruemmer F."/>
            <person name="Labrenz M."/>
            <person name="Spormann A.M."/>
            <person name="Op Den Camp H."/>
            <person name="Overmann J."/>
            <person name="Amann R."/>
            <person name="Jetten M.S.M."/>
            <person name="Mascher T."/>
            <person name="Medema M.H."/>
            <person name="Devos D.P."/>
            <person name="Kaster A.-K."/>
            <person name="Ovreas L."/>
            <person name="Rohde M."/>
            <person name="Galperin M.Y."/>
            <person name="Jogler C."/>
        </authorList>
    </citation>
    <scope>NUCLEOTIDE SEQUENCE [LARGE SCALE GENOMIC DNA]</scope>
    <source>
        <strain evidence="8 9">Pla108</strain>
    </source>
</reference>
<evidence type="ECO:0000313" key="8">
    <source>
        <dbReference type="EMBL" id="TWT96197.1"/>
    </source>
</evidence>
<dbReference type="PANTHER" id="PTHR11999">
    <property type="entry name" value="GROUP II PYRIDOXAL-5-PHOSPHATE DECARBOXYLASE"/>
    <property type="match status" value="1"/>
</dbReference>
<keyword evidence="3" id="KW-0210">Decarboxylase</keyword>
<dbReference type="Pfam" id="PF00282">
    <property type="entry name" value="Pyridoxal_deC"/>
    <property type="match status" value="1"/>
</dbReference>
<name>A0A5C6AA14_9BACT</name>
<evidence type="ECO:0000313" key="9">
    <source>
        <dbReference type="Proteomes" id="UP000317421"/>
    </source>
</evidence>
<dbReference type="Gene3D" id="3.40.640.10">
    <property type="entry name" value="Type I PLP-dependent aspartate aminotransferase-like (Major domain)"/>
    <property type="match status" value="1"/>
</dbReference>
<dbReference type="GO" id="GO:0030170">
    <property type="term" value="F:pyridoxal phosphate binding"/>
    <property type="evidence" value="ECO:0007669"/>
    <property type="project" value="InterPro"/>
</dbReference>
<organism evidence="8 9">
    <name type="scientific">Botrimarina colliarenosi</name>
    <dbReference type="NCBI Taxonomy" id="2528001"/>
    <lineage>
        <taxon>Bacteria</taxon>
        <taxon>Pseudomonadati</taxon>
        <taxon>Planctomycetota</taxon>
        <taxon>Planctomycetia</taxon>
        <taxon>Pirellulales</taxon>
        <taxon>Lacipirellulaceae</taxon>
        <taxon>Botrimarina</taxon>
    </lineage>
</organism>
<comment type="cofactor">
    <cofactor evidence="1 6 7">
        <name>pyridoxal 5'-phosphate</name>
        <dbReference type="ChEBI" id="CHEBI:597326"/>
    </cofactor>
</comment>
<dbReference type="GO" id="GO:0033983">
    <property type="term" value="F:diaminobutyrate decarboxylase activity"/>
    <property type="evidence" value="ECO:0007669"/>
    <property type="project" value="UniProtKB-EC"/>
</dbReference>
<dbReference type="InterPro" id="IPR002129">
    <property type="entry name" value="PyrdxlP-dep_de-COase"/>
</dbReference>
<dbReference type="EMBL" id="SJPR01000004">
    <property type="protein sequence ID" value="TWT96197.1"/>
    <property type="molecule type" value="Genomic_DNA"/>
</dbReference>
<accession>A0A5C6AA14</accession>
<comment type="similarity">
    <text evidence="2 7">Belongs to the group II decarboxylase family.</text>
</comment>
<keyword evidence="4 6" id="KW-0663">Pyridoxal phosphate</keyword>
<evidence type="ECO:0000256" key="6">
    <source>
        <dbReference type="PIRSR" id="PIRSR602129-50"/>
    </source>
</evidence>
<sequence>MAREFADPRVVADAQRYALEYLAASGERNIFPTPDAIAALDAFDEPLPQGPGDAHEILEQLHRVGGPATVNQIGGRYFGFVNGSVVPVGLAAKQLASVWDQNAATYASSPLCSRLETVVEGWLRELFGMPEGTVAGFVSGSSIATLCGLAAARYRLLARLGWDVNERGLRESPALRIVTGDQAHASVAKAINLLGFGQACVDPVATDDQGRLRLDRLPPLDDRTLLILQAGNVCTGSFDPIAEAVARAREASAWVHVDGAFGLWAAVSPGLASLTRGIEDADSLTADAHKTLNTPYDNGVVLCRDRAALAEAMKFSGSYLPNDTHRNGMAYTPEMSRRSRVVELWATMRYLGRSGMDELVSGLHDRAVQFAEELAAAGFRVLNDVVFNQVLVACEDDEATRATLAAVQASGECWCGGAVWRERAAIRVSVSSWVTSPEDVTRSVAAFEAAREAVAG</sequence>
<comment type="caution">
    <text evidence="8">The sequence shown here is derived from an EMBL/GenBank/DDBJ whole genome shotgun (WGS) entry which is preliminary data.</text>
</comment>
<protein>
    <submittedName>
        <fullName evidence="8">L-2,4-diaminobutyrate decarboxylase</fullName>
        <ecNumber evidence="8">4.1.1.86</ecNumber>
    </submittedName>
</protein>
<evidence type="ECO:0000256" key="2">
    <source>
        <dbReference type="ARBA" id="ARBA00009533"/>
    </source>
</evidence>
<dbReference type="PANTHER" id="PTHR11999:SF70">
    <property type="entry name" value="MIP05841P"/>
    <property type="match status" value="1"/>
</dbReference>
<gene>
    <name evidence="8" type="primary">ddc</name>
    <name evidence="8" type="ORF">Pla108_32850</name>
</gene>
<evidence type="ECO:0000256" key="7">
    <source>
        <dbReference type="RuleBase" id="RU000382"/>
    </source>
</evidence>
<evidence type="ECO:0000256" key="3">
    <source>
        <dbReference type="ARBA" id="ARBA00022793"/>
    </source>
</evidence>
<dbReference type="GO" id="GO:0019752">
    <property type="term" value="P:carboxylic acid metabolic process"/>
    <property type="evidence" value="ECO:0007669"/>
    <property type="project" value="InterPro"/>
</dbReference>
<dbReference type="GO" id="GO:0006520">
    <property type="term" value="P:amino acid metabolic process"/>
    <property type="evidence" value="ECO:0007669"/>
    <property type="project" value="InterPro"/>
</dbReference>
<dbReference type="InterPro" id="IPR015424">
    <property type="entry name" value="PyrdxlP-dep_Trfase"/>
</dbReference>
<dbReference type="InterPro" id="IPR015421">
    <property type="entry name" value="PyrdxlP-dep_Trfase_major"/>
</dbReference>
<dbReference type="SUPFAM" id="SSF53383">
    <property type="entry name" value="PLP-dependent transferases"/>
    <property type="match status" value="1"/>
</dbReference>
<keyword evidence="9" id="KW-1185">Reference proteome</keyword>
<keyword evidence="5 7" id="KW-0456">Lyase</keyword>
<dbReference type="InterPro" id="IPR015422">
    <property type="entry name" value="PyrdxlP-dep_Trfase_small"/>
</dbReference>
<feature type="modified residue" description="N6-(pyridoxal phosphate)lysine" evidence="6">
    <location>
        <position position="290"/>
    </location>
</feature>
<dbReference type="Proteomes" id="UP000317421">
    <property type="component" value="Unassembled WGS sequence"/>
</dbReference>
<dbReference type="AlphaFoldDB" id="A0A5C6AA14"/>
<proteinExistence type="inferred from homology"/>
<dbReference type="RefSeq" id="WP_146445978.1">
    <property type="nucleotide sequence ID" value="NZ_SJPR01000004.1"/>
</dbReference>
<evidence type="ECO:0000256" key="1">
    <source>
        <dbReference type="ARBA" id="ARBA00001933"/>
    </source>
</evidence>
<evidence type="ECO:0000256" key="5">
    <source>
        <dbReference type="ARBA" id="ARBA00023239"/>
    </source>
</evidence>
<dbReference type="EC" id="4.1.1.86" evidence="8"/>